<sequence length="89" mass="10199">MRRNLDCSLRRTCRRSDPMAEFDRLPAPARAWAQRAVLPWSARSIRRIWARALSETRSEEAALARLARAEARTLAREAAPNRIGEVRSV</sequence>
<accession>A0A074TG41</accession>
<protein>
    <submittedName>
        <fullName evidence="1">Uncharacterized protein</fullName>
    </submittedName>
</protein>
<evidence type="ECO:0000313" key="2">
    <source>
        <dbReference type="Proteomes" id="UP000027725"/>
    </source>
</evidence>
<dbReference type="OrthoDB" id="7658988at2"/>
<dbReference type="EMBL" id="JHEH01000005">
    <property type="protein sequence ID" value="KEP70676.1"/>
    <property type="molecule type" value="Genomic_DNA"/>
</dbReference>
<gene>
    <name evidence="1" type="ORF">DL1_16385</name>
</gene>
<organism evidence="1 2">
    <name type="scientific">Thioclava dalianensis</name>
    <dbReference type="NCBI Taxonomy" id="1185766"/>
    <lineage>
        <taxon>Bacteria</taxon>
        <taxon>Pseudomonadati</taxon>
        <taxon>Pseudomonadota</taxon>
        <taxon>Alphaproteobacteria</taxon>
        <taxon>Rhodobacterales</taxon>
        <taxon>Paracoccaceae</taxon>
        <taxon>Thioclava</taxon>
    </lineage>
</organism>
<comment type="caution">
    <text evidence="1">The sequence shown here is derived from an EMBL/GenBank/DDBJ whole genome shotgun (WGS) entry which is preliminary data.</text>
</comment>
<dbReference type="eggNOG" id="ENOG50332AH">
    <property type="taxonomic scope" value="Bacteria"/>
</dbReference>
<dbReference type="Proteomes" id="UP000027725">
    <property type="component" value="Unassembled WGS sequence"/>
</dbReference>
<dbReference type="Pfam" id="PF20135">
    <property type="entry name" value="DUF6525"/>
    <property type="match status" value="1"/>
</dbReference>
<dbReference type="RefSeq" id="WP_038063989.1">
    <property type="nucleotide sequence ID" value="NZ_FOVB01000002.1"/>
</dbReference>
<reference evidence="1 2" key="1">
    <citation type="submission" date="2014-03" db="EMBL/GenBank/DDBJ databases">
        <title>The draft genome sequence of Thioclava dalianensis DLFJ1-1.</title>
        <authorList>
            <person name="Lai Q."/>
            <person name="Shao Z."/>
        </authorList>
    </citation>
    <scope>NUCLEOTIDE SEQUENCE [LARGE SCALE GENOMIC DNA]</scope>
    <source>
        <strain evidence="1 2">DLFJ1-1</strain>
    </source>
</reference>
<dbReference type="InterPro" id="IPR045386">
    <property type="entry name" value="DUF6525"/>
</dbReference>
<keyword evidence="2" id="KW-1185">Reference proteome</keyword>
<proteinExistence type="predicted"/>
<name>A0A074TG41_9RHOB</name>
<evidence type="ECO:0000313" key="1">
    <source>
        <dbReference type="EMBL" id="KEP70676.1"/>
    </source>
</evidence>
<dbReference type="AlphaFoldDB" id="A0A074TG41"/>
<dbReference type="STRING" id="1185766.SAMN05216224_102154"/>